<sequence length="78" mass="8599">MRFGAERCTDMAIRLAAPLHSRLLCLSPTCAYLHSLRHDDGLYTVAGLIYAIDLFDFCSLDNRGGLDAVLRECRGGLP</sequence>
<gene>
    <name evidence="1" type="ORF">PXEA_LOCUS37863</name>
</gene>
<evidence type="ECO:0000313" key="2">
    <source>
        <dbReference type="Proteomes" id="UP000784294"/>
    </source>
</evidence>
<dbReference type="AlphaFoldDB" id="A0A448XTA1"/>
<reference evidence="1" key="1">
    <citation type="submission" date="2018-11" db="EMBL/GenBank/DDBJ databases">
        <authorList>
            <consortium name="Pathogen Informatics"/>
        </authorList>
    </citation>
    <scope>NUCLEOTIDE SEQUENCE</scope>
</reference>
<accession>A0A448XTA1</accession>
<evidence type="ECO:0000313" key="1">
    <source>
        <dbReference type="EMBL" id="VEL44423.1"/>
    </source>
</evidence>
<organism evidence="1 2">
    <name type="scientific">Protopolystoma xenopodis</name>
    <dbReference type="NCBI Taxonomy" id="117903"/>
    <lineage>
        <taxon>Eukaryota</taxon>
        <taxon>Metazoa</taxon>
        <taxon>Spiralia</taxon>
        <taxon>Lophotrochozoa</taxon>
        <taxon>Platyhelminthes</taxon>
        <taxon>Monogenea</taxon>
        <taxon>Polyopisthocotylea</taxon>
        <taxon>Polystomatidea</taxon>
        <taxon>Polystomatidae</taxon>
        <taxon>Protopolystoma</taxon>
    </lineage>
</organism>
<name>A0A448XTA1_9PLAT</name>
<comment type="caution">
    <text evidence="1">The sequence shown here is derived from an EMBL/GenBank/DDBJ whole genome shotgun (WGS) entry which is preliminary data.</text>
</comment>
<keyword evidence="2" id="KW-1185">Reference proteome</keyword>
<dbReference type="Proteomes" id="UP000784294">
    <property type="component" value="Unassembled WGS sequence"/>
</dbReference>
<dbReference type="EMBL" id="CAAALY010298553">
    <property type="protein sequence ID" value="VEL44423.1"/>
    <property type="molecule type" value="Genomic_DNA"/>
</dbReference>
<protein>
    <submittedName>
        <fullName evidence="1">Uncharacterized protein</fullName>
    </submittedName>
</protein>
<proteinExistence type="predicted"/>